<accession>A0A1Y5PLG5</accession>
<keyword evidence="1" id="KW-1133">Transmembrane helix</keyword>
<sequence>MSTDNAVRTAVVFVHGLLERRPMDIIDDFAKTVLPPHEGRWQYYPQPVEITDSYEARRYVAPSAGAELYEYDWSFLMTSTRYAGFMPALARVFLRRPRHVPDQLFGVWRAVWLVLLVPLTVLLAVLVVGGYFLHTGIAGWIIGLVTSVVVLSVALAVFRMAPRALTRSFLTTGFVNAARYFDLMAPESHAARRAIRGGLVDLLYTLHQGRYARIVVVGHGIGGYIAYDALTTLWEEMHELRAAPGATPGGPGSLGGLESAADRIVAEPDSAGALDEFQAAQFQLWQDLRARGNPWRITDFVTVGTPMALADLFIGRPPIFGGLTRTDNRRHELFDRLVRRGVVVRCPPRSEAAPVDAVEPGPANFGPDASGVLGPQSPFAVTRWTNIWFPVRRGSIRGDWFGGVLRPLFGPGIREIAVSGNLPERLWPGAAQTWYFRKPDRDAEGDVAFYLREVIALQDHAGLDVSMSAPEPDPATVGRVVYRSWQRSM</sequence>
<keyword evidence="1" id="KW-0472">Membrane</keyword>
<organism evidence="2">
    <name type="scientific">uncultured Mycobacterium sp</name>
    <dbReference type="NCBI Taxonomy" id="171292"/>
    <lineage>
        <taxon>Bacteria</taxon>
        <taxon>Bacillati</taxon>
        <taxon>Actinomycetota</taxon>
        <taxon>Actinomycetes</taxon>
        <taxon>Mycobacteriales</taxon>
        <taxon>Mycobacteriaceae</taxon>
        <taxon>Mycobacterium</taxon>
        <taxon>environmental samples</taxon>
    </lineage>
</organism>
<gene>
    <name evidence="2" type="ORF">MHPYR_80121</name>
</gene>
<dbReference type="AlphaFoldDB" id="A0A1Y5PLG5"/>
<feature type="transmembrane region" description="Helical" evidence="1">
    <location>
        <begin position="106"/>
        <end position="131"/>
    </location>
</feature>
<feature type="transmembrane region" description="Helical" evidence="1">
    <location>
        <begin position="137"/>
        <end position="158"/>
    </location>
</feature>
<keyword evidence="1" id="KW-0812">Transmembrane</keyword>
<name>A0A1Y5PLG5_9MYCO</name>
<evidence type="ECO:0000256" key="1">
    <source>
        <dbReference type="SAM" id="Phobius"/>
    </source>
</evidence>
<dbReference type="EMBL" id="FLQS01000078">
    <property type="protein sequence ID" value="SBS79532.1"/>
    <property type="molecule type" value="Genomic_DNA"/>
</dbReference>
<evidence type="ECO:0000313" key="2">
    <source>
        <dbReference type="EMBL" id="SBS79532.1"/>
    </source>
</evidence>
<protein>
    <submittedName>
        <fullName evidence="2">Uncharacterized protein</fullName>
    </submittedName>
</protein>
<reference evidence="2" key="1">
    <citation type="submission" date="2016-03" db="EMBL/GenBank/DDBJ databases">
        <authorList>
            <person name="Ploux O."/>
        </authorList>
    </citation>
    <scope>NUCLEOTIDE SEQUENCE</scope>
    <source>
        <strain evidence="2">UC10</strain>
    </source>
</reference>
<proteinExistence type="predicted"/>